<sequence length="161" mass="19443">MMDQDEMGHDDGERRQRMESMMIWRLTEELDLKTEQAEKFFPRFREHRKNLDEIRDQEREIGKTLRGKLKDESLNKSEVTTAVKKITSLRKKQADVEEKFILGMDDLLDVVQMTKLGMFKQKMMREMGGEMRKRGNEKKKMKKMKKMNRQRGGHRKRGFWN</sequence>
<protein>
    <submittedName>
        <fullName evidence="2">Uncharacterized protein</fullName>
    </submittedName>
</protein>
<name>A0A381Q9R5_9ZZZZ</name>
<feature type="region of interest" description="Disordered" evidence="1">
    <location>
        <begin position="129"/>
        <end position="161"/>
    </location>
</feature>
<evidence type="ECO:0000256" key="1">
    <source>
        <dbReference type="SAM" id="MobiDB-lite"/>
    </source>
</evidence>
<reference evidence="2" key="1">
    <citation type="submission" date="2018-05" db="EMBL/GenBank/DDBJ databases">
        <authorList>
            <person name="Lanie J.A."/>
            <person name="Ng W.-L."/>
            <person name="Kazmierczak K.M."/>
            <person name="Andrzejewski T.M."/>
            <person name="Davidsen T.M."/>
            <person name="Wayne K.J."/>
            <person name="Tettelin H."/>
            <person name="Glass J.I."/>
            <person name="Rusch D."/>
            <person name="Podicherti R."/>
            <person name="Tsui H.-C.T."/>
            <person name="Winkler M.E."/>
        </authorList>
    </citation>
    <scope>NUCLEOTIDE SEQUENCE</scope>
</reference>
<accession>A0A381Q9R5</accession>
<organism evidence="2">
    <name type="scientific">marine metagenome</name>
    <dbReference type="NCBI Taxonomy" id="408172"/>
    <lineage>
        <taxon>unclassified sequences</taxon>
        <taxon>metagenomes</taxon>
        <taxon>ecological metagenomes</taxon>
    </lineage>
</organism>
<dbReference type="Gene3D" id="1.20.120.1490">
    <property type="match status" value="1"/>
</dbReference>
<feature type="compositionally biased region" description="Basic residues" evidence="1">
    <location>
        <begin position="135"/>
        <end position="161"/>
    </location>
</feature>
<gene>
    <name evidence="2" type="ORF">METZ01_LOCUS28634</name>
</gene>
<dbReference type="EMBL" id="UINC01001259">
    <property type="protein sequence ID" value="SUZ75780.1"/>
    <property type="molecule type" value="Genomic_DNA"/>
</dbReference>
<evidence type="ECO:0000313" key="2">
    <source>
        <dbReference type="EMBL" id="SUZ75780.1"/>
    </source>
</evidence>
<proteinExistence type="predicted"/>
<dbReference type="AlphaFoldDB" id="A0A381Q9R5"/>